<proteinExistence type="predicted"/>
<organism evidence="7 8">
    <name type="scientific">Mesorhabditis spiculigera</name>
    <dbReference type="NCBI Taxonomy" id="96644"/>
    <lineage>
        <taxon>Eukaryota</taxon>
        <taxon>Metazoa</taxon>
        <taxon>Ecdysozoa</taxon>
        <taxon>Nematoda</taxon>
        <taxon>Chromadorea</taxon>
        <taxon>Rhabditida</taxon>
        <taxon>Rhabditina</taxon>
        <taxon>Rhabditomorpha</taxon>
        <taxon>Rhabditoidea</taxon>
        <taxon>Rhabditidae</taxon>
        <taxon>Mesorhabditinae</taxon>
        <taxon>Mesorhabditis</taxon>
    </lineage>
</organism>
<protein>
    <recommendedName>
        <fullName evidence="6">HMG box domain-containing protein</fullName>
    </recommendedName>
</protein>
<name>A0AA36G083_9BILA</name>
<dbReference type="GO" id="GO:0005634">
    <property type="term" value="C:nucleus"/>
    <property type="evidence" value="ECO:0007669"/>
    <property type="project" value="UniProtKB-UniRule"/>
</dbReference>
<gene>
    <name evidence="7" type="ORF">MSPICULIGERA_LOCUS11924</name>
</gene>
<comment type="caution">
    <text evidence="7">The sequence shown here is derived from an EMBL/GenBank/DDBJ whole genome shotgun (WGS) entry which is preliminary data.</text>
</comment>
<dbReference type="SUPFAM" id="SSF47095">
    <property type="entry name" value="HMG-box"/>
    <property type="match status" value="1"/>
</dbReference>
<evidence type="ECO:0000256" key="3">
    <source>
        <dbReference type="PROSITE-ProRule" id="PRU00267"/>
    </source>
</evidence>
<sequence length="358" mass="40045">MTLTFNEVLLQFAAAAQKAENSQAKHEEDDGNGSDASSYPPELNGHDVSGGAVSDDDMKPELGKMKPRRRYKGKKRSSTGRSWVKLEDEHAPRRPRSAYVLFLSTNRSKYGSAKEGPVNQSNINVALASEWQKLVEADRQVYIDRANEERAQYDREMSTYKDTPEYHEFSLKKAVIMKQRKLYRQGGLPMEQLQKSEEAIMRMGIPELEQLQSALKVSGRNVKNSNTATLDMSTTPMVNEIPIFSEAFLNYNRNREAELRAIRRTNRVAEDENRELQEAIARLRPHSEIAEQAAAVKQHFDNMVSAAGAALAAAAFARPASQNNIINIINQAARAPSTDPLVVLVKEALSNVDWANIA</sequence>
<dbReference type="InterPro" id="IPR009071">
    <property type="entry name" value="HMG_box_dom"/>
</dbReference>
<dbReference type="GO" id="GO:0003677">
    <property type="term" value="F:DNA binding"/>
    <property type="evidence" value="ECO:0007669"/>
    <property type="project" value="UniProtKB-UniRule"/>
</dbReference>
<dbReference type="AlphaFoldDB" id="A0AA36G083"/>
<dbReference type="InterPro" id="IPR051965">
    <property type="entry name" value="ChromReg_NeuronalGeneExpr"/>
</dbReference>
<evidence type="ECO:0000259" key="6">
    <source>
        <dbReference type="PROSITE" id="PS50118"/>
    </source>
</evidence>
<feature type="region of interest" description="Disordered" evidence="5">
    <location>
        <begin position="16"/>
        <end position="89"/>
    </location>
</feature>
<dbReference type="PANTHER" id="PTHR46040:SF3">
    <property type="entry name" value="HIGH MOBILITY GROUP PROTEIN 2"/>
    <property type="match status" value="1"/>
</dbReference>
<feature type="non-terminal residue" evidence="7">
    <location>
        <position position="1"/>
    </location>
</feature>
<reference evidence="7" key="1">
    <citation type="submission" date="2023-06" db="EMBL/GenBank/DDBJ databases">
        <authorList>
            <person name="Delattre M."/>
        </authorList>
    </citation>
    <scope>NUCLEOTIDE SEQUENCE</scope>
    <source>
        <strain evidence="7">AF72</strain>
    </source>
</reference>
<keyword evidence="1 3" id="KW-0238">DNA-binding</keyword>
<keyword evidence="8" id="KW-1185">Reference proteome</keyword>
<dbReference type="GO" id="GO:0010468">
    <property type="term" value="P:regulation of gene expression"/>
    <property type="evidence" value="ECO:0007669"/>
    <property type="project" value="TreeGrafter"/>
</dbReference>
<evidence type="ECO:0000256" key="2">
    <source>
        <dbReference type="ARBA" id="ARBA00023242"/>
    </source>
</evidence>
<feature type="coiled-coil region" evidence="4">
    <location>
        <begin position="252"/>
        <end position="282"/>
    </location>
</feature>
<dbReference type="EMBL" id="CATQJA010002620">
    <property type="protein sequence ID" value="CAJ0573569.1"/>
    <property type="molecule type" value="Genomic_DNA"/>
</dbReference>
<evidence type="ECO:0000256" key="5">
    <source>
        <dbReference type="SAM" id="MobiDB-lite"/>
    </source>
</evidence>
<dbReference type="SMART" id="SM00398">
    <property type="entry name" value="HMG"/>
    <property type="match status" value="1"/>
</dbReference>
<accession>A0AA36G083</accession>
<dbReference type="InterPro" id="IPR036910">
    <property type="entry name" value="HMG_box_dom_sf"/>
</dbReference>
<dbReference type="PROSITE" id="PS50118">
    <property type="entry name" value="HMG_BOX_2"/>
    <property type="match status" value="1"/>
</dbReference>
<evidence type="ECO:0000313" key="8">
    <source>
        <dbReference type="Proteomes" id="UP001177023"/>
    </source>
</evidence>
<evidence type="ECO:0000256" key="1">
    <source>
        <dbReference type="ARBA" id="ARBA00023125"/>
    </source>
</evidence>
<evidence type="ECO:0000256" key="4">
    <source>
        <dbReference type="SAM" id="Coils"/>
    </source>
</evidence>
<dbReference type="PANTHER" id="PTHR46040">
    <property type="entry name" value="HIGH MOBILITY GROUP PROTEIN 2"/>
    <property type="match status" value="1"/>
</dbReference>
<feature type="compositionally biased region" description="Basic residues" evidence="5">
    <location>
        <begin position="65"/>
        <end position="78"/>
    </location>
</feature>
<feature type="domain" description="HMG box" evidence="6">
    <location>
        <begin position="92"/>
        <end position="161"/>
    </location>
</feature>
<feature type="DNA-binding region" description="HMG box" evidence="3">
    <location>
        <begin position="92"/>
        <end position="161"/>
    </location>
</feature>
<keyword evidence="2 3" id="KW-0539">Nucleus</keyword>
<dbReference type="Pfam" id="PF09011">
    <property type="entry name" value="HMG_box_2"/>
    <property type="match status" value="1"/>
</dbReference>
<dbReference type="Proteomes" id="UP001177023">
    <property type="component" value="Unassembled WGS sequence"/>
</dbReference>
<evidence type="ECO:0000313" key="7">
    <source>
        <dbReference type="EMBL" id="CAJ0573569.1"/>
    </source>
</evidence>
<keyword evidence="4" id="KW-0175">Coiled coil</keyword>
<dbReference type="Gene3D" id="1.10.30.10">
    <property type="entry name" value="High mobility group box domain"/>
    <property type="match status" value="1"/>
</dbReference>